<dbReference type="Gene3D" id="4.10.280.10">
    <property type="entry name" value="Helix-loop-helix DNA-binding domain"/>
    <property type="match status" value="1"/>
</dbReference>
<sequence length="120" mass="14041">MSPVSSSPARTNEKPIRNQVLMMESIRKQQRKKKIKSNLDVLKQMLLNCDPELITVHKDGPRSGKYHTVDILEMTVDHLTRVRKRIKSYQNNKIDTDYAGHVGGDDYMGEFDEENIWRPW</sequence>
<accession>A0A834ML98</accession>
<feature type="domain" description="BHLH" evidence="1">
    <location>
        <begin position="19"/>
        <end position="82"/>
    </location>
</feature>
<keyword evidence="3" id="KW-1185">Reference proteome</keyword>
<dbReference type="Proteomes" id="UP000625711">
    <property type="component" value="Unassembled WGS sequence"/>
</dbReference>
<protein>
    <recommendedName>
        <fullName evidence="1">BHLH domain-containing protein</fullName>
    </recommendedName>
</protein>
<evidence type="ECO:0000313" key="3">
    <source>
        <dbReference type="Proteomes" id="UP000625711"/>
    </source>
</evidence>
<dbReference type="InterPro" id="IPR011598">
    <property type="entry name" value="bHLH_dom"/>
</dbReference>
<dbReference type="GO" id="GO:0046983">
    <property type="term" value="F:protein dimerization activity"/>
    <property type="evidence" value="ECO:0007669"/>
    <property type="project" value="InterPro"/>
</dbReference>
<proteinExistence type="predicted"/>
<dbReference type="AlphaFoldDB" id="A0A834ML98"/>
<name>A0A834ML98_RHYFE</name>
<reference evidence="2" key="1">
    <citation type="submission" date="2020-08" db="EMBL/GenBank/DDBJ databases">
        <title>Genome sequencing and assembly of the red palm weevil Rhynchophorus ferrugineus.</title>
        <authorList>
            <person name="Dias G.B."/>
            <person name="Bergman C.M."/>
            <person name="Manee M."/>
        </authorList>
    </citation>
    <scope>NUCLEOTIDE SEQUENCE</scope>
    <source>
        <strain evidence="2">AA-2017</strain>
        <tissue evidence="2">Whole larva</tissue>
    </source>
</reference>
<dbReference type="EMBL" id="JAACXV010000014">
    <property type="protein sequence ID" value="KAF7287366.1"/>
    <property type="molecule type" value="Genomic_DNA"/>
</dbReference>
<dbReference type="SUPFAM" id="SSF47459">
    <property type="entry name" value="HLH, helix-loop-helix DNA-binding domain"/>
    <property type="match status" value="1"/>
</dbReference>
<comment type="caution">
    <text evidence="2">The sequence shown here is derived from an EMBL/GenBank/DDBJ whole genome shotgun (WGS) entry which is preliminary data.</text>
</comment>
<evidence type="ECO:0000313" key="2">
    <source>
        <dbReference type="EMBL" id="KAF7287366.1"/>
    </source>
</evidence>
<organism evidence="2 3">
    <name type="scientific">Rhynchophorus ferrugineus</name>
    <name type="common">Red palm weevil</name>
    <name type="synonym">Curculio ferrugineus</name>
    <dbReference type="NCBI Taxonomy" id="354439"/>
    <lineage>
        <taxon>Eukaryota</taxon>
        <taxon>Metazoa</taxon>
        <taxon>Ecdysozoa</taxon>
        <taxon>Arthropoda</taxon>
        <taxon>Hexapoda</taxon>
        <taxon>Insecta</taxon>
        <taxon>Pterygota</taxon>
        <taxon>Neoptera</taxon>
        <taxon>Endopterygota</taxon>
        <taxon>Coleoptera</taxon>
        <taxon>Polyphaga</taxon>
        <taxon>Cucujiformia</taxon>
        <taxon>Curculionidae</taxon>
        <taxon>Dryophthorinae</taxon>
        <taxon>Rhynchophorus</taxon>
    </lineage>
</organism>
<evidence type="ECO:0000259" key="1">
    <source>
        <dbReference type="PROSITE" id="PS50888"/>
    </source>
</evidence>
<dbReference type="InterPro" id="IPR036638">
    <property type="entry name" value="HLH_DNA-bd_sf"/>
</dbReference>
<gene>
    <name evidence="2" type="ORF">GWI33_001724</name>
</gene>
<dbReference type="OrthoDB" id="6085656at2759"/>
<dbReference type="PROSITE" id="PS50888">
    <property type="entry name" value="BHLH"/>
    <property type="match status" value="1"/>
</dbReference>
<dbReference type="Pfam" id="PF00010">
    <property type="entry name" value="HLH"/>
    <property type="match status" value="1"/>
</dbReference>